<accession>A0AAD5W0F6</accession>
<feature type="compositionally biased region" description="Basic and acidic residues" evidence="1">
    <location>
        <begin position="102"/>
        <end position="114"/>
    </location>
</feature>
<feature type="region of interest" description="Disordered" evidence="1">
    <location>
        <begin position="65"/>
        <end position="88"/>
    </location>
</feature>
<dbReference type="AlphaFoldDB" id="A0AAD5W0F6"/>
<feature type="region of interest" description="Disordered" evidence="1">
    <location>
        <begin position="255"/>
        <end position="276"/>
    </location>
</feature>
<dbReference type="EMBL" id="JANIEX010000112">
    <property type="protein sequence ID" value="KAJ3573184.1"/>
    <property type="molecule type" value="Genomic_DNA"/>
</dbReference>
<keyword evidence="3" id="KW-1185">Reference proteome</keyword>
<evidence type="ECO:0000313" key="3">
    <source>
        <dbReference type="Proteomes" id="UP001213000"/>
    </source>
</evidence>
<name>A0AAD5W0F6_9AGAR</name>
<feature type="region of interest" description="Disordered" evidence="1">
    <location>
        <begin position="100"/>
        <end position="147"/>
    </location>
</feature>
<evidence type="ECO:0000256" key="1">
    <source>
        <dbReference type="SAM" id="MobiDB-lite"/>
    </source>
</evidence>
<reference evidence="2" key="1">
    <citation type="submission" date="2022-07" db="EMBL/GenBank/DDBJ databases">
        <title>Genome Sequence of Leucocoprinus birnbaumii.</title>
        <authorList>
            <person name="Buettner E."/>
        </authorList>
    </citation>
    <scope>NUCLEOTIDE SEQUENCE</scope>
    <source>
        <strain evidence="2">VT141</strain>
    </source>
</reference>
<gene>
    <name evidence="2" type="ORF">NP233_g2605</name>
</gene>
<organism evidence="2 3">
    <name type="scientific">Leucocoprinus birnbaumii</name>
    <dbReference type="NCBI Taxonomy" id="56174"/>
    <lineage>
        <taxon>Eukaryota</taxon>
        <taxon>Fungi</taxon>
        <taxon>Dikarya</taxon>
        <taxon>Basidiomycota</taxon>
        <taxon>Agaricomycotina</taxon>
        <taxon>Agaricomycetes</taxon>
        <taxon>Agaricomycetidae</taxon>
        <taxon>Agaricales</taxon>
        <taxon>Agaricineae</taxon>
        <taxon>Agaricaceae</taxon>
        <taxon>Leucocoprinus</taxon>
    </lineage>
</organism>
<feature type="compositionally biased region" description="Low complexity" evidence="1">
    <location>
        <begin position="70"/>
        <end position="88"/>
    </location>
</feature>
<feature type="compositionally biased region" description="Polar residues" evidence="1">
    <location>
        <begin position="134"/>
        <end position="144"/>
    </location>
</feature>
<evidence type="ECO:0000313" key="2">
    <source>
        <dbReference type="EMBL" id="KAJ3573184.1"/>
    </source>
</evidence>
<dbReference type="Proteomes" id="UP001213000">
    <property type="component" value="Unassembled WGS sequence"/>
</dbReference>
<sequence>MHTRVPATGAYVAVLHIPRTAVVGIAVPQEARRRAEYEARHAEALRRVESENRFQHLEASNPYFRHRLSKSATTSPTATPALRPALPLGLTPEEQRYFGLSSERDGHPVYDDKKNQRRLSGPWHQQQQPPPSSLRANIGQSRSSGHLVDQMRPAGASYGAHHYAAWSHPYHPQPPHAPLSPSGWHSRGLPVSYQFRFRNPCHKFWLAFSEAVPDSPLPTPLLGSLSTPLFFCHANHLCRRGLYALHIPVPRATQDTQHSLDESITGSFPRATSTAD</sequence>
<comment type="caution">
    <text evidence="2">The sequence shown here is derived from an EMBL/GenBank/DDBJ whole genome shotgun (WGS) entry which is preliminary data.</text>
</comment>
<protein>
    <submittedName>
        <fullName evidence="2">Uncharacterized protein</fullName>
    </submittedName>
</protein>
<proteinExistence type="predicted"/>